<dbReference type="Proteomes" id="UP000325788">
    <property type="component" value="Unassembled WGS sequence"/>
</dbReference>
<gene>
    <name evidence="2" type="ORF">F4W09_12165</name>
</gene>
<keyword evidence="1" id="KW-1133">Transmembrane helix</keyword>
<dbReference type="AlphaFoldDB" id="A0A5N4WDA8"/>
<accession>A0A5N4WDA8</accession>
<sequence length="67" mass="7526">MPIKFVLRFAAILFSVLILAAIAIKFLFNPHYTVIFWIFAVPFILGVPILASVVLAKNEELDIHSVN</sequence>
<organism evidence="2 3">
    <name type="scientific">Acinetobacter tandoii</name>
    <dbReference type="NCBI Taxonomy" id="202954"/>
    <lineage>
        <taxon>Bacteria</taxon>
        <taxon>Pseudomonadati</taxon>
        <taxon>Pseudomonadota</taxon>
        <taxon>Gammaproteobacteria</taxon>
        <taxon>Moraxellales</taxon>
        <taxon>Moraxellaceae</taxon>
        <taxon>Acinetobacter</taxon>
    </lineage>
</organism>
<keyword evidence="1" id="KW-0812">Transmembrane</keyword>
<dbReference type="EMBL" id="VXLD01000008">
    <property type="protein sequence ID" value="KAB1853613.1"/>
    <property type="molecule type" value="Genomic_DNA"/>
</dbReference>
<reference evidence="2 3" key="1">
    <citation type="submission" date="2019-09" db="EMBL/GenBank/DDBJ databases">
        <title>Draft genome sequence of Acinetobacter tandoii W4-4-4 isolated from environmental water sample.</title>
        <authorList>
            <person name="Wee S.K."/>
            <person name="Yan B."/>
            <person name="Mustaffa S.B."/>
            <person name="Yap E.P.H."/>
        </authorList>
    </citation>
    <scope>NUCLEOTIDE SEQUENCE [LARGE SCALE GENOMIC DNA]</scope>
    <source>
        <strain evidence="2 3">W4-4-4</strain>
    </source>
</reference>
<comment type="caution">
    <text evidence="2">The sequence shown here is derived from an EMBL/GenBank/DDBJ whole genome shotgun (WGS) entry which is preliminary data.</text>
</comment>
<evidence type="ECO:0000313" key="2">
    <source>
        <dbReference type="EMBL" id="KAB1853613.1"/>
    </source>
</evidence>
<feature type="transmembrane region" description="Helical" evidence="1">
    <location>
        <begin position="7"/>
        <end position="28"/>
    </location>
</feature>
<feature type="transmembrane region" description="Helical" evidence="1">
    <location>
        <begin position="34"/>
        <end position="56"/>
    </location>
</feature>
<dbReference type="RefSeq" id="WP_016166367.1">
    <property type="nucleotide sequence ID" value="NZ_BBNK01000012.1"/>
</dbReference>
<evidence type="ECO:0000313" key="3">
    <source>
        <dbReference type="Proteomes" id="UP000325788"/>
    </source>
</evidence>
<protein>
    <submittedName>
        <fullName evidence="2">Uncharacterized protein</fullName>
    </submittedName>
</protein>
<name>A0A5N4WDA8_9GAMM</name>
<keyword evidence="1" id="KW-0472">Membrane</keyword>
<evidence type="ECO:0000256" key="1">
    <source>
        <dbReference type="SAM" id="Phobius"/>
    </source>
</evidence>
<proteinExistence type="predicted"/>